<protein>
    <recommendedName>
        <fullName evidence="1">SnoaL-like domain-containing protein</fullName>
    </recommendedName>
</protein>
<comment type="caution">
    <text evidence="2">The sequence shown here is derived from an EMBL/GenBank/DDBJ whole genome shotgun (WGS) entry which is preliminary data.</text>
</comment>
<evidence type="ECO:0000259" key="1">
    <source>
        <dbReference type="Pfam" id="PF12680"/>
    </source>
</evidence>
<name>A0A401ZR14_9CHLR</name>
<dbReference type="RefSeq" id="WP_126601713.1">
    <property type="nucleotide sequence ID" value="NZ_BIFQ01000002.1"/>
</dbReference>
<dbReference type="Pfam" id="PF12680">
    <property type="entry name" value="SnoaL_2"/>
    <property type="match status" value="1"/>
</dbReference>
<dbReference type="Gene3D" id="3.10.450.50">
    <property type="match status" value="1"/>
</dbReference>
<proteinExistence type="predicted"/>
<dbReference type="SUPFAM" id="SSF54427">
    <property type="entry name" value="NTF2-like"/>
    <property type="match status" value="1"/>
</dbReference>
<dbReference type="Proteomes" id="UP000287224">
    <property type="component" value="Unassembled WGS sequence"/>
</dbReference>
<evidence type="ECO:0000313" key="2">
    <source>
        <dbReference type="EMBL" id="GCE09311.1"/>
    </source>
</evidence>
<accession>A0A401ZR14</accession>
<sequence length="135" mass="15584">MSEQQRQDTYVHAKPKEIFESMIEAANRHDLEAMVTYFAPDYRSELPFSPERNFTGQAGVRKNWSFFFSTMPDFRVEILSEAIEGDSVWAELFFHGTRADGVKQMMQGVNIMKIQGGQIVWGKLYQSSVQQSPTY</sequence>
<dbReference type="AlphaFoldDB" id="A0A401ZR14"/>
<gene>
    <name evidence="2" type="ORF">KDAU_66400</name>
</gene>
<dbReference type="InterPro" id="IPR037401">
    <property type="entry name" value="SnoaL-like"/>
</dbReference>
<feature type="domain" description="SnoaL-like" evidence="1">
    <location>
        <begin position="20"/>
        <end position="120"/>
    </location>
</feature>
<evidence type="ECO:0000313" key="3">
    <source>
        <dbReference type="Proteomes" id="UP000287224"/>
    </source>
</evidence>
<organism evidence="2 3">
    <name type="scientific">Dictyobacter aurantiacus</name>
    <dbReference type="NCBI Taxonomy" id="1936993"/>
    <lineage>
        <taxon>Bacteria</taxon>
        <taxon>Bacillati</taxon>
        <taxon>Chloroflexota</taxon>
        <taxon>Ktedonobacteria</taxon>
        <taxon>Ktedonobacterales</taxon>
        <taxon>Dictyobacteraceae</taxon>
        <taxon>Dictyobacter</taxon>
    </lineage>
</organism>
<keyword evidence="3" id="KW-1185">Reference proteome</keyword>
<dbReference type="EMBL" id="BIFQ01000002">
    <property type="protein sequence ID" value="GCE09311.1"/>
    <property type="molecule type" value="Genomic_DNA"/>
</dbReference>
<dbReference type="InterPro" id="IPR032710">
    <property type="entry name" value="NTF2-like_dom_sf"/>
</dbReference>
<dbReference type="OrthoDB" id="13610at2"/>
<reference evidence="3" key="1">
    <citation type="submission" date="2018-12" db="EMBL/GenBank/DDBJ databases">
        <title>Tengunoibacter tsumagoiensis gen. nov., sp. nov., Dictyobacter kobayashii sp. nov., D. alpinus sp. nov., and D. joshuensis sp. nov. and description of Dictyobacteraceae fam. nov. within the order Ktedonobacterales isolated from Tengu-no-mugimeshi.</title>
        <authorList>
            <person name="Wang C.M."/>
            <person name="Zheng Y."/>
            <person name="Sakai Y."/>
            <person name="Toyoda A."/>
            <person name="Minakuchi Y."/>
            <person name="Abe K."/>
            <person name="Yokota A."/>
            <person name="Yabe S."/>
        </authorList>
    </citation>
    <scope>NUCLEOTIDE SEQUENCE [LARGE SCALE GENOMIC DNA]</scope>
    <source>
        <strain evidence="3">S-27</strain>
    </source>
</reference>